<dbReference type="PANTHER" id="PTHR43880">
    <property type="entry name" value="ALCOHOL DEHYDROGENASE"/>
    <property type="match status" value="1"/>
</dbReference>
<dbReference type="EMBL" id="KC790012">
    <property type="protein sequence ID" value="AHB59852.1"/>
    <property type="molecule type" value="Genomic_DNA"/>
</dbReference>
<proteinExistence type="inferred from homology"/>
<sequence length="380" mass="40679">MFFLTKTITAAVIEAKNADFKLEKLQLDDEPQAGEVLVKMVASGICHTDQAVRDGSAGAYPYPGVVGHEGAGIVEKVGIGVNNIKPGDHVILSYDYDGTCEQCRTGHPSSCLNWANLNTAGVRPNGETPFHKEDGTPVHNFFNQSSFTTETLVQANNVTVIDKSIDLRKVGPLGCGFVTGSGTVFNGLKPEAGSTIAIVGTGAVGAGSLMAASIRGCAKIICVDIVDQRLETAKELGATDVINSKKDDWVAKIKELTNQKGVDYAIDTTGRAEIMKQCVSALASGGHFAPIAVTAQTLEFMPWNELTAEQKHVDGVLMGDAVPQILLPQLVNYWQQGKFPFDKLEKVYNFDQINEANADSNNGKVIKPVLIIDPEYQPGN</sequence>
<dbReference type="Pfam" id="PF08240">
    <property type="entry name" value="ADH_N"/>
    <property type="match status" value="1"/>
</dbReference>
<dbReference type="InterPro" id="IPR036291">
    <property type="entry name" value="NAD(P)-bd_dom_sf"/>
</dbReference>
<dbReference type="AlphaFoldDB" id="V5T8Y8"/>
<dbReference type="Pfam" id="PF00107">
    <property type="entry name" value="ADH_zinc_N"/>
    <property type="match status" value="1"/>
</dbReference>
<dbReference type="GO" id="GO:0051903">
    <property type="term" value="F:S-(hydroxymethyl)glutathione dehydrogenase [NAD(P)+] activity"/>
    <property type="evidence" value="ECO:0007669"/>
    <property type="project" value="TreeGrafter"/>
</dbReference>
<comment type="similarity">
    <text evidence="6">Belongs to the zinc-containing alcohol dehydrogenase family.</text>
</comment>
<dbReference type="PANTHER" id="PTHR43880:SF12">
    <property type="entry name" value="ALCOHOL DEHYDROGENASE CLASS-3"/>
    <property type="match status" value="1"/>
</dbReference>
<keyword evidence="3 6" id="KW-0862">Zinc</keyword>
<dbReference type="FunFam" id="3.40.50.720:FF:000003">
    <property type="entry name" value="S-(hydroxymethyl)glutathione dehydrogenase"/>
    <property type="match status" value="1"/>
</dbReference>
<organism evidence="8">
    <name type="scientific">Bombilactobacillus mellis</name>
    <dbReference type="NCBI Taxonomy" id="1218508"/>
    <lineage>
        <taxon>Bacteria</taxon>
        <taxon>Bacillati</taxon>
        <taxon>Bacillota</taxon>
        <taxon>Bacilli</taxon>
        <taxon>Lactobacillales</taxon>
        <taxon>Lactobacillaceae</taxon>
        <taxon>Bombilactobacillus</taxon>
    </lineage>
</organism>
<reference evidence="8" key="1">
    <citation type="journal article" date="2013" name="BMC Microbiol.">
        <title>Proteins of novel lactic acid bacteria from Apis mellifera mellifera: an insight into the production of known extra-cellular proteins during microbial stress.</title>
        <authorList>
            <person name="Butler E."/>
            <person name="Alsterfjord M."/>
            <person name="Olofsson T.C."/>
            <person name="Karlsson C."/>
            <person name="Malmstrom J."/>
            <person name="Vasquez A."/>
        </authorList>
    </citation>
    <scope>NUCLEOTIDE SEQUENCE</scope>
    <source>
        <strain evidence="8">Hon2N</strain>
    </source>
</reference>
<dbReference type="Gene3D" id="3.90.180.10">
    <property type="entry name" value="Medium-chain alcohol dehydrogenases, catalytic domain"/>
    <property type="match status" value="1"/>
</dbReference>
<evidence type="ECO:0000256" key="3">
    <source>
        <dbReference type="ARBA" id="ARBA00022833"/>
    </source>
</evidence>
<evidence type="ECO:0000256" key="1">
    <source>
        <dbReference type="ARBA" id="ARBA00001947"/>
    </source>
</evidence>
<protein>
    <submittedName>
        <fullName evidence="8">Benzyl alcohol dehydrogenase</fullName>
    </submittedName>
</protein>
<dbReference type="SUPFAM" id="SSF50129">
    <property type="entry name" value="GroES-like"/>
    <property type="match status" value="1"/>
</dbReference>
<evidence type="ECO:0000256" key="4">
    <source>
        <dbReference type="ARBA" id="ARBA00023002"/>
    </source>
</evidence>
<keyword evidence="4" id="KW-0560">Oxidoreductase</keyword>
<evidence type="ECO:0000313" key="8">
    <source>
        <dbReference type="EMBL" id="AHB59852.1"/>
    </source>
</evidence>
<evidence type="ECO:0000256" key="2">
    <source>
        <dbReference type="ARBA" id="ARBA00022723"/>
    </source>
</evidence>
<name>V5T8Y8_9LACO</name>
<keyword evidence="2 6" id="KW-0479">Metal-binding</keyword>
<dbReference type="PROSITE" id="PS00059">
    <property type="entry name" value="ADH_ZINC"/>
    <property type="match status" value="1"/>
</dbReference>
<dbReference type="Gene3D" id="3.40.50.720">
    <property type="entry name" value="NAD(P)-binding Rossmann-like Domain"/>
    <property type="match status" value="1"/>
</dbReference>
<dbReference type="CDD" id="cd08278">
    <property type="entry name" value="benzyl_alcohol_DH"/>
    <property type="match status" value="1"/>
</dbReference>
<dbReference type="GO" id="GO:0046294">
    <property type="term" value="P:formaldehyde catabolic process"/>
    <property type="evidence" value="ECO:0007669"/>
    <property type="project" value="TreeGrafter"/>
</dbReference>
<dbReference type="SUPFAM" id="SSF51735">
    <property type="entry name" value="NAD(P)-binding Rossmann-fold domains"/>
    <property type="match status" value="1"/>
</dbReference>
<feature type="domain" description="Enoyl reductase (ER)" evidence="7">
    <location>
        <begin position="22"/>
        <end position="370"/>
    </location>
</feature>
<evidence type="ECO:0000259" key="7">
    <source>
        <dbReference type="SMART" id="SM00829"/>
    </source>
</evidence>
<dbReference type="InterPro" id="IPR020843">
    <property type="entry name" value="ER"/>
</dbReference>
<dbReference type="InterPro" id="IPR002328">
    <property type="entry name" value="ADH_Zn_CS"/>
</dbReference>
<dbReference type="InterPro" id="IPR013154">
    <property type="entry name" value="ADH-like_N"/>
</dbReference>
<comment type="cofactor">
    <cofactor evidence="1 6">
        <name>Zn(2+)</name>
        <dbReference type="ChEBI" id="CHEBI:29105"/>
    </cofactor>
</comment>
<evidence type="ECO:0000256" key="6">
    <source>
        <dbReference type="RuleBase" id="RU361277"/>
    </source>
</evidence>
<dbReference type="SMART" id="SM00829">
    <property type="entry name" value="PKS_ER"/>
    <property type="match status" value="1"/>
</dbReference>
<evidence type="ECO:0000256" key="5">
    <source>
        <dbReference type="ARBA" id="ARBA00023027"/>
    </source>
</evidence>
<dbReference type="InterPro" id="IPR013149">
    <property type="entry name" value="ADH-like_C"/>
</dbReference>
<dbReference type="InterPro" id="IPR011032">
    <property type="entry name" value="GroES-like_sf"/>
</dbReference>
<dbReference type="GO" id="GO:0008270">
    <property type="term" value="F:zinc ion binding"/>
    <property type="evidence" value="ECO:0007669"/>
    <property type="project" value="InterPro"/>
</dbReference>
<keyword evidence="5" id="KW-0520">NAD</keyword>
<dbReference type="GO" id="GO:0005829">
    <property type="term" value="C:cytosol"/>
    <property type="evidence" value="ECO:0007669"/>
    <property type="project" value="TreeGrafter"/>
</dbReference>
<accession>V5T8Y8</accession>